<feature type="compositionally biased region" description="Acidic residues" evidence="1">
    <location>
        <begin position="223"/>
        <end position="235"/>
    </location>
</feature>
<dbReference type="PANTHER" id="PTHR30121:SF6">
    <property type="entry name" value="SLR6007 PROTEIN"/>
    <property type="match status" value="1"/>
</dbReference>
<keyword evidence="4" id="KW-1185">Reference proteome</keyword>
<feature type="compositionally biased region" description="Basic residues" evidence="1">
    <location>
        <begin position="243"/>
        <end position="258"/>
    </location>
</feature>
<dbReference type="InterPro" id="IPR051162">
    <property type="entry name" value="T4SS_component"/>
</dbReference>
<evidence type="ECO:0000313" key="4">
    <source>
        <dbReference type="Proteomes" id="UP000641741"/>
    </source>
</evidence>
<dbReference type="InterPro" id="IPR027417">
    <property type="entry name" value="P-loop_NTPase"/>
</dbReference>
<dbReference type="Pfam" id="PF19044">
    <property type="entry name" value="P-loop_TraG"/>
    <property type="match status" value="1"/>
</dbReference>
<organism evidence="3 4">
    <name type="scientific">Agathobaculum hominis</name>
    <dbReference type="NCBI Taxonomy" id="2763014"/>
    <lineage>
        <taxon>Bacteria</taxon>
        <taxon>Bacillati</taxon>
        <taxon>Bacillota</taxon>
        <taxon>Clostridia</taxon>
        <taxon>Eubacteriales</taxon>
        <taxon>Butyricicoccaceae</taxon>
        <taxon>Agathobaculum</taxon>
    </lineage>
</organism>
<dbReference type="Proteomes" id="UP000641741">
    <property type="component" value="Unassembled WGS sequence"/>
</dbReference>
<dbReference type="PANTHER" id="PTHR30121">
    <property type="entry name" value="UNCHARACTERIZED PROTEIN YJGR-RELATED"/>
    <property type="match status" value="1"/>
</dbReference>
<evidence type="ECO:0000259" key="2">
    <source>
        <dbReference type="Pfam" id="PF19044"/>
    </source>
</evidence>
<dbReference type="InterPro" id="IPR043964">
    <property type="entry name" value="P-loop_TraG"/>
</dbReference>
<comment type="caution">
    <text evidence="3">The sequence shown here is derived from an EMBL/GenBank/DDBJ whole genome shotgun (WGS) entry which is preliminary data.</text>
</comment>
<reference evidence="3 4" key="1">
    <citation type="submission" date="2020-08" db="EMBL/GenBank/DDBJ databases">
        <title>Genome public.</title>
        <authorList>
            <person name="Liu C."/>
            <person name="Sun Q."/>
        </authorList>
    </citation>
    <scope>NUCLEOTIDE SEQUENCE [LARGE SCALE GENOMIC DNA]</scope>
    <source>
        <strain evidence="3 4">M2</strain>
    </source>
</reference>
<dbReference type="SUPFAM" id="SSF52540">
    <property type="entry name" value="P-loop containing nucleoside triphosphate hydrolases"/>
    <property type="match status" value="1"/>
</dbReference>
<dbReference type="RefSeq" id="WP_186968889.1">
    <property type="nucleotide sequence ID" value="NZ_JACOPK010000001.1"/>
</dbReference>
<evidence type="ECO:0000313" key="3">
    <source>
        <dbReference type="EMBL" id="MBC5694602.1"/>
    </source>
</evidence>
<dbReference type="EMBL" id="JACOPK010000001">
    <property type="protein sequence ID" value="MBC5694602.1"/>
    <property type="molecule type" value="Genomic_DNA"/>
</dbReference>
<dbReference type="Gene3D" id="3.40.50.300">
    <property type="entry name" value="P-loop containing nucleotide triphosphate hydrolases"/>
    <property type="match status" value="1"/>
</dbReference>
<evidence type="ECO:0000256" key="1">
    <source>
        <dbReference type="SAM" id="MobiDB-lite"/>
    </source>
</evidence>
<proteinExistence type="predicted"/>
<feature type="domain" description="TraG P-loop" evidence="2">
    <location>
        <begin position="683"/>
        <end position="817"/>
    </location>
</feature>
<accession>A0ABR7GJW1</accession>
<protein>
    <recommendedName>
        <fullName evidence="2">TraG P-loop domain-containing protein</fullName>
    </recommendedName>
</protein>
<dbReference type="Gene3D" id="1.10.8.730">
    <property type="match status" value="1"/>
</dbReference>
<dbReference type="CDD" id="cd01127">
    <property type="entry name" value="TrwB_TraG_TraD_VirD4"/>
    <property type="match status" value="1"/>
</dbReference>
<feature type="region of interest" description="Disordered" evidence="1">
    <location>
        <begin position="222"/>
        <end position="264"/>
    </location>
</feature>
<sequence length="886" mass="100136">MTIKDAIFGVQSPQKRAAASDDLQGSLPIADIDRGIIHTRDGGLVGLFEVLPMNFFLQSTAERVRIVGALAAWLKIAPSSVQFLCLSQPVDVEQYTRRMNEYAETETDASCRACIEDNIEQVRGMIQGGAFTTRFFVAYRFEPDMAPAAKTPEQRADALYQIADTAKGYLARCGLTVAEPQYIDNQMVETVFSMLCKQTARNIKLPVDFRLMMEDYFGIPTEDMPEETDVEENAEIAEQPTRKEKKRRKKRRKPKKSKLKSEQSDGTTRVMDLICPSAIDMTHRDYLVIDGVYHAYLYIAGYGYQSLVRGGWLAALVGMGDGISLSTTLLRRPREKILPKVANSTIWSRSRMRDVDDTRADYEQMGSAIYAGQYIKQQMNTANEDYYDMYTLIEVTAANEELLHTRLAEVERLCASQDIICKRCDYVEEQAFHSFLPVVAPAPEIARKARRNTLLSGAAGAFPFYSMELCEQNGILIGEDLRNHAVCMLDIFDGNRYSNANMTVLGMSGAGKTYLLQLIAMRYRQQSKQVFLIAPYKGYEYRAACEAIGGLYIKLAPSSTDCINFLEIRRRTLDVNAELTRTRTREDSLLADKISRLHIYFSLLRRGLTEDEKSCLDVELMRLYERFGITRDNDSLYDEYGNLKSQPTPADFYELLNEREETKSLAGILSRFVTGSAANLGGMTNIDMNNKYIVLDISEIGKELLPFGTLLAADICLDYCRMSRAENKVVILDEVWSLIGAGSNAQAAEFVLELFKTVRGYGASAIAASQDLEDFFALENGKFGKALLNNSRIKFALMTEPEEAALIQQHYHLTDEEMQMHANFTRGQALLCAGRNRLGVQIIASPREHELITTDPRDIARIRQRQHIEEARRRRHPTKEEVTNDE</sequence>
<name>A0ABR7GJW1_9FIRM</name>
<gene>
    <name evidence="3" type="ORF">H8S02_01355</name>
</gene>